<dbReference type="OrthoDB" id="8594958at2"/>
<gene>
    <name evidence="1" type="ORF">VFDL14_00830</name>
</gene>
<organism evidence="1 2">
    <name type="scientific">Vibrio fortis</name>
    <dbReference type="NCBI Taxonomy" id="212667"/>
    <lineage>
        <taxon>Bacteria</taxon>
        <taxon>Pseudomonadati</taxon>
        <taxon>Pseudomonadota</taxon>
        <taxon>Gammaproteobacteria</taxon>
        <taxon>Vibrionales</taxon>
        <taxon>Vibrionaceae</taxon>
        <taxon>Vibrio</taxon>
    </lineage>
</organism>
<proteinExistence type="predicted"/>
<evidence type="ECO:0000313" key="2">
    <source>
        <dbReference type="Proteomes" id="UP000027219"/>
    </source>
</evidence>
<accession>A0A066UQP9</accession>
<reference evidence="1 2" key="1">
    <citation type="submission" date="2014-02" db="EMBL/GenBank/DDBJ databases">
        <title>Vibrio fortis Dalian14 Genome Sequencing.</title>
        <authorList>
            <person name="Wang Y."/>
            <person name="Song L."/>
            <person name="Liu G."/>
            <person name="Ding J."/>
        </authorList>
    </citation>
    <scope>NUCLEOTIDE SEQUENCE [LARGE SCALE GENOMIC DNA]</scope>
    <source>
        <strain evidence="1 2">Dalian14</strain>
    </source>
</reference>
<keyword evidence="2" id="KW-1185">Reference proteome</keyword>
<dbReference type="EMBL" id="JFFR01000003">
    <property type="protein sequence ID" value="KDN29746.1"/>
    <property type="molecule type" value="Genomic_DNA"/>
</dbReference>
<sequence>MSGYPATHFCKKCNKETPHREILVRQPSSYDQDKTWFGKVKLFAHAIINGGHYYNMDRYVTCKVCGTKELDNWGSEFE</sequence>
<evidence type="ECO:0000313" key="1">
    <source>
        <dbReference type="EMBL" id="KDN29746.1"/>
    </source>
</evidence>
<comment type="caution">
    <text evidence="1">The sequence shown here is derived from an EMBL/GenBank/DDBJ whole genome shotgun (WGS) entry which is preliminary data.</text>
</comment>
<dbReference type="Proteomes" id="UP000027219">
    <property type="component" value="Unassembled WGS sequence"/>
</dbReference>
<dbReference type="RefSeq" id="WP_032549834.1">
    <property type="nucleotide sequence ID" value="NZ_JATABQ010000026.1"/>
</dbReference>
<protein>
    <submittedName>
        <fullName evidence="1">Uncharacterized protein</fullName>
    </submittedName>
</protein>
<dbReference type="AlphaFoldDB" id="A0A066UQP9"/>
<dbReference type="STRING" id="212667.VFDL14_00830"/>
<name>A0A066UQP9_9VIBR</name>